<dbReference type="PROSITE" id="PS00061">
    <property type="entry name" value="ADH_SHORT"/>
    <property type="match status" value="1"/>
</dbReference>
<reference evidence="12 13" key="1">
    <citation type="submission" date="2023-07" db="EMBL/GenBank/DDBJ databases">
        <title>Genomic Encyclopedia of Type Strains, Phase IV (KMG-IV): sequencing the most valuable type-strain genomes for metagenomic binning, comparative biology and taxonomic classification.</title>
        <authorList>
            <person name="Goeker M."/>
        </authorList>
    </citation>
    <scope>NUCLEOTIDE SEQUENCE [LARGE SCALE GENOMIC DNA]</scope>
    <source>
        <strain evidence="12 13">DSM 1111</strain>
    </source>
</reference>
<evidence type="ECO:0000313" key="12">
    <source>
        <dbReference type="EMBL" id="MDQ0423112.1"/>
    </source>
</evidence>
<name>A0ABU0GEV0_9HYPH</name>
<evidence type="ECO:0000256" key="1">
    <source>
        <dbReference type="ARBA" id="ARBA00006484"/>
    </source>
</evidence>
<dbReference type="InterPro" id="IPR020904">
    <property type="entry name" value="Sc_DH/Rdtase_CS"/>
</dbReference>
<dbReference type="EC" id="1.1.1.298" evidence="4"/>
<dbReference type="InterPro" id="IPR002347">
    <property type="entry name" value="SDR_fam"/>
</dbReference>
<evidence type="ECO:0000256" key="7">
    <source>
        <dbReference type="ARBA" id="ARBA00044271"/>
    </source>
</evidence>
<comment type="caution">
    <text evidence="12">The sequence shown here is derived from an EMBL/GenBank/DDBJ whole genome shotgun (WGS) entry which is preliminary data.</text>
</comment>
<accession>A0ABU0GEV0</accession>
<dbReference type="PANTHER" id="PTHR43086">
    <property type="entry name" value="VERY-LONG-CHAIN 3-OXOOACYL-COA REDUCTASE"/>
    <property type="match status" value="1"/>
</dbReference>
<sequence length="293" mass="30691">MTNTVTALNHMTRRRSLKYGPLALVTGASDGIGREFARELARRGYGLVIVARRLDRLEALVDELASAHGVAVDVLPCDLSQPDQVQDLIRTTAHYDIGLLVAAAGFGTSGPFTRIPVATELDMVDVNCRAVVQLSHAMAQRFVRRGSGGMVLMSSLLAFQGVAQSANYAATKAFIQTFAEGLRAELRPQGVDVIACAPGPISSGFAARANLVMGMSQPASVVAAATLNALGRRGTIRPGLLAKALEASFIGMPRWGRTLILSKIMAGMARGPDATAATDAPLPAGPANRGDLS</sequence>
<evidence type="ECO:0000256" key="6">
    <source>
        <dbReference type="ARBA" id="ARBA00044065"/>
    </source>
</evidence>
<dbReference type="EMBL" id="JAUSUW010000016">
    <property type="protein sequence ID" value="MDQ0423112.1"/>
    <property type="molecule type" value="Genomic_DNA"/>
</dbReference>
<keyword evidence="2" id="KW-0560">Oxidoreductase</keyword>
<dbReference type="PRINTS" id="PR00081">
    <property type="entry name" value="GDHRDH"/>
</dbReference>
<keyword evidence="13" id="KW-1185">Reference proteome</keyword>
<dbReference type="SMART" id="SM00822">
    <property type="entry name" value="PKS_KR"/>
    <property type="match status" value="1"/>
</dbReference>
<evidence type="ECO:0000256" key="4">
    <source>
        <dbReference type="ARBA" id="ARBA00044050"/>
    </source>
</evidence>
<comment type="similarity">
    <text evidence="1">Belongs to the short-chain dehydrogenases/reductases (SDR) family.</text>
</comment>
<dbReference type="InterPro" id="IPR057326">
    <property type="entry name" value="KR_dom"/>
</dbReference>
<evidence type="ECO:0000259" key="11">
    <source>
        <dbReference type="SMART" id="SM00822"/>
    </source>
</evidence>
<comment type="catalytic activity">
    <reaction evidence="3">
        <text>L-allo-threonine + NADP(+) = aminoacetone + CO2 + NADPH</text>
        <dbReference type="Rhea" id="RHEA:43524"/>
        <dbReference type="ChEBI" id="CHEBI:16526"/>
        <dbReference type="ChEBI" id="CHEBI:57783"/>
        <dbReference type="ChEBI" id="CHEBI:58320"/>
        <dbReference type="ChEBI" id="CHEBI:58349"/>
        <dbReference type="ChEBI" id="CHEBI:58585"/>
        <dbReference type="EC" id="1.1.1.381"/>
    </reaction>
</comment>
<evidence type="ECO:0000313" key="13">
    <source>
        <dbReference type="Proteomes" id="UP001238496"/>
    </source>
</evidence>
<dbReference type="Proteomes" id="UP001238496">
    <property type="component" value="Unassembled WGS sequence"/>
</dbReference>
<evidence type="ECO:0000256" key="5">
    <source>
        <dbReference type="ARBA" id="ARBA00044059"/>
    </source>
</evidence>
<evidence type="ECO:0000256" key="10">
    <source>
        <dbReference type="ARBA" id="ARBA00047274"/>
    </source>
</evidence>
<feature type="domain" description="Ketoreductase" evidence="11">
    <location>
        <begin position="21"/>
        <end position="204"/>
    </location>
</feature>
<dbReference type="Pfam" id="PF00106">
    <property type="entry name" value="adh_short"/>
    <property type="match status" value="1"/>
</dbReference>
<organism evidence="12 13">
    <name type="scientific">Peteryoungia aggregata LMG 23059</name>
    <dbReference type="NCBI Taxonomy" id="1368425"/>
    <lineage>
        <taxon>Bacteria</taxon>
        <taxon>Pseudomonadati</taxon>
        <taxon>Pseudomonadota</taxon>
        <taxon>Alphaproteobacteria</taxon>
        <taxon>Hyphomicrobiales</taxon>
        <taxon>Rhizobiaceae</taxon>
        <taxon>Peteryoungia</taxon>
    </lineage>
</organism>
<proteinExistence type="inferred from homology"/>
<dbReference type="RefSeq" id="WP_307376543.1">
    <property type="nucleotide sequence ID" value="NZ_JAUSUW010000016.1"/>
</dbReference>
<evidence type="ECO:0000256" key="2">
    <source>
        <dbReference type="ARBA" id="ARBA00023002"/>
    </source>
</evidence>
<dbReference type="Gene3D" id="3.40.50.720">
    <property type="entry name" value="NAD(P)-binding Rossmann-like Domain"/>
    <property type="match status" value="1"/>
</dbReference>
<dbReference type="PIRSF" id="PIRSF000126">
    <property type="entry name" value="11-beta-HSD1"/>
    <property type="match status" value="1"/>
</dbReference>
<dbReference type="EC" id="1.1.1.381" evidence="5"/>
<gene>
    <name evidence="12" type="ORF">J2045_004164</name>
</gene>
<comment type="function">
    <text evidence="9">NADP-dependent dehydrogenase with broad substrate specificity acting on 3-hydroxy acids. Catalyzes the NADP-dependent oxidation of L-allo-threonine to L-2-amino-3-keto-butyrate, which is spontaneously decarboxylated into aminoacetone. Also acts on D-threonine, L-serine, D-serine, D-3-hydroxyisobutyrate, L-3-hydroxyisobutyrate, D-glycerate and L-glycerate. Able to catalyze the reduction of the malonic semialdehyde to 3-hydroxypropionic acid. YdfG is apparently supplementing RutE, the presumed malonic semialdehyde reductase involved in pyrimidine degradation since both are able to detoxify malonic semialdehyde.</text>
</comment>
<dbReference type="InterPro" id="IPR036291">
    <property type="entry name" value="NAD(P)-bd_dom_sf"/>
</dbReference>
<evidence type="ECO:0000256" key="8">
    <source>
        <dbReference type="ARBA" id="ARBA00044349"/>
    </source>
</evidence>
<evidence type="ECO:0000256" key="9">
    <source>
        <dbReference type="ARBA" id="ARBA00045650"/>
    </source>
</evidence>
<dbReference type="SUPFAM" id="SSF51735">
    <property type="entry name" value="NAD(P)-binding Rossmann-fold domains"/>
    <property type="match status" value="1"/>
</dbReference>
<protein>
    <recommendedName>
        <fullName evidence="6">NADP-dependent 3-hydroxy acid dehydrogenase YdfG</fullName>
        <ecNumber evidence="4">1.1.1.298</ecNumber>
        <ecNumber evidence="5">1.1.1.381</ecNumber>
    </recommendedName>
    <alternativeName>
        <fullName evidence="8">L-allo-threonine dehydrogenase</fullName>
    </alternativeName>
    <alternativeName>
        <fullName evidence="7">Malonic semialdehyde reductase</fullName>
    </alternativeName>
</protein>
<evidence type="ECO:0000256" key="3">
    <source>
        <dbReference type="ARBA" id="ARBA00043812"/>
    </source>
</evidence>
<dbReference type="PANTHER" id="PTHR43086:SF3">
    <property type="entry name" value="NADP-DEPENDENT 3-HYDROXY ACID DEHYDROGENASE YDFG"/>
    <property type="match status" value="1"/>
</dbReference>
<comment type="catalytic activity">
    <reaction evidence="10">
        <text>3-hydroxypropanoate + NADP(+) = 3-oxopropanoate + NADPH + H(+)</text>
        <dbReference type="Rhea" id="RHEA:26438"/>
        <dbReference type="ChEBI" id="CHEBI:15378"/>
        <dbReference type="ChEBI" id="CHEBI:16510"/>
        <dbReference type="ChEBI" id="CHEBI:33190"/>
        <dbReference type="ChEBI" id="CHEBI:57783"/>
        <dbReference type="ChEBI" id="CHEBI:58349"/>
        <dbReference type="EC" id="1.1.1.298"/>
    </reaction>
</comment>